<keyword evidence="5" id="KW-0418">Kinase</keyword>
<name>A0A2L0EL22_SORCE</name>
<gene>
    <name evidence="10" type="ORF">SOCE26_013860</name>
</gene>
<dbReference type="InterPro" id="IPR000719">
    <property type="entry name" value="Prot_kinase_dom"/>
</dbReference>
<evidence type="ECO:0000256" key="8">
    <source>
        <dbReference type="SAM" id="MobiDB-lite"/>
    </source>
</evidence>
<feature type="compositionally biased region" description="Low complexity" evidence="8">
    <location>
        <begin position="371"/>
        <end position="399"/>
    </location>
</feature>
<reference evidence="10 11" key="1">
    <citation type="submission" date="2015-09" db="EMBL/GenBank/DDBJ databases">
        <title>Sorangium comparison.</title>
        <authorList>
            <person name="Zaburannyi N."/>
            <person name="Bunk B."/>
            <person name="Overmann J."/>
            <person name="Mueller R."/>
        </authorList>
    </citation>
    <scope>NUCLEOTIDE SEQUENCE [LARGE SCALE GENOMIC DNA]</scope>
    <source>
        <strain evidence="10 11">So ce26</strain>
    </source>
</reference>
<dbReference type="GO" id="GO:0004674">
    <property type="term" value="F:protein serine/threonine kinase activity"/>
    <property type="evidence" value="ECO:0007669"/>
    <property type="project" value="UniProtKB-EC"/>
</dbReference>
<accession>A0A2L0EL22</accession>
<dbReference type="EMBL" id="CP012673">
    <property type="protein sequence ID" value="AUX39991.1"/>
    <property type="molecule type" value="Genomic_DNA"/>
</dbReference>
<dbReference type="Gene3D" id="1.10.510.10">
    <property type="entry name" value="Transferase(Phosphotransferase) domain 1"/>
    <property type="match status" value="1"/>
</dbReference>
<dbReference type="RefSeq" id="WP_104977867.1">
    <property type="nucleotide sequence ID" value="NZ_CP012673.1"/>
</dbReference>
<evidence type="ECO:0000313" key="10">
    <source>
        <dbReference type="EMBL" id="AUX39991.1"/>
    </source>
</evidence>
<dbReference type="InterPro" id="IPR008271">
    <property type="entry name" value="Ser/Thr_kinase_AS"/>
</dbReference>
<dbReference type="Pfam" id="PF00069">
    <property type="entry name" value="Pkinase"/>
    <property type="match status" value="1"/>
</dbReference>
<dbReference type="SUPFAM" id="SSF48452">
    <property type="entry name" value="TPR-like"/>
    <property type="match status" value="1"/>
</dbReference>
<dbReference type="Gene3D" id="1.25.40.10">
    <property type="entry name" value="Tetratricopeptide repeat domain"/>
    <property type="match status" value="1"/>
</dbReference>
<dbReference type="AlphaFoldDB" id="A0A2L0EL22"/>
<protein>
    <recommendedName>
        <fullName evidence="2">non-specific serine/threonine protein kinase</fullName>
        <ecNumber evidence="2">2.7.11.1</ecNumber>
    </recommendedName>
</protein>
<evidence type="ECO:0000256" key="6">
    <source>
        <dbReference type="ARBA" id="ARBA00022840"/>
    </source>
</evidence>
<comment type="similarity">
    <text evidence="1">Belongs to the protein kinase superfamily. NEK Ser/Thr protein kinase family. NIMA subfamily.</text>
</comment>
<evidence type="ECO:0000256" key="3">
    <source>
        <dbReference type="ARBA" id="ARBA00022679"/>
    </source>
</evidence>
<keyword evidence="4 7" id="KW-0547">Nucleotide-binding</keyword>
<evidence type="ECO:0000256" key="1">
    <source>
        <dbReference type="ARBA" id="ARBA00010886"/>
    </source>
</evidence>
<dbReference type="GO" id="GO:0005524">
    <property type="term" value="F:ATP binding"/>
    <property type="evidence" value="ECO:0007669"/>
    <property type="project" value="UniProtKB-UniRule"/>
</dbReference>
<dbReference type="PANTHER" id="PTHR43671">
    <property type="entry name" value="SERINE/THREONINE-PROTEIN KINASE NEK"/>
    <property type="match status" value="1"/>
</dbReference>
<dbReference type="InterPro" id="IPR050660">
    <property type="entry name" value="NEK_Ser/Thr_kinase"/>
</dbReference>
<evidence type="ECO:0000256" key="2">
    <source>
        <dbReference type="ARBA" id="ARBA00012513"/>
    </source>
</evidence>
<feature type="binding site" evidence="7">
    <location>
        <position position="49"/>
    </location>
    <ligand>
        <name>ATP</name>
        <dbReference type="ChEBI" id="CHEBI:30616"/>
    </ligand>
</feature>
<sequence length="973" mass="103770">MSDPQHDPFRICGTTIDGKYRVLSVVGAGGFGVVYRGVHEGFGAAIAIKCLRLPAELSPAAQDDLVRQLRSEGRLLLQLSRLSSAIVQALDIGAFTAEGGAKVPYLVLEWLDGDTLASHLRRLRAGGGGALSRREAIALLDPAARALAVAHAQRIAHRDIKPENLFLAEAGGRRSLKVLDFGIAKVLLEPLSPTEALATTTAGPPVLTPRYGAPEQFDRRFGATGPWTDVFALALVFVELVTGRPALEGDSVAALYSAAVHPHQRPTLRGRGAAAPEPVERVLLRALGVAPRERYPDAGAFWDALLAAEGLSPGAQAATAAELQGDGAAWPPPAGAAAALEPTVPVDAPRRGPHAPPGRDRDAVQAYSGQPPATVSAPAQVSSASASPATSAPAATGPTRPAVALPWRAAFGLAAALAVGSGVAIALKRWDRSAPPVVPATAAIPAPTGDLAAPRPVSSVPEAATFYREALQAFRDGAPEVADRTMARAVAADRALSAGHLRLALWRFRQRPIEAREEFQLALRHRAALDARDAALLDAAEAYVRQPSDAAAWERRLEAAIARFPADPELLVYLGNTRHARLGFDAAIEAYDRAIAADRGYVVAWVHKGESLGMKGDVAAELEAYRDCAETAPGATLCLSNRVRLLARQGDCKGVEEDARRWMSIDPRAAPAARHLALALQARSAPRESVLLALQQSWALEAEGDRKWKELRDRAAIAALDGDFEQAVQLARDWQREVAGRTEQEVHASPALELARLYREMGLPREAGRVADDFLHRMSAWHEPATAGDWTIAFLPYSYRAASMSKAAFDDARAAWIARVQSKWRAGAQAQQTEPRWAFWAEAHAASVETPEEAAEALRAIPADQPLPPERWRWLSLDLTIGKVYALSGKAGEAIAPLRRVARSCVALFEPFTMVQAHRYLGQALEAAGDAAGAAEAYGAVVARWGRARPRSITAEEARARLAALGKPPSGPR</sequence>
<dbReference type="InterPro" id="IPR017441">
    <property type="entry name" value="Protein_kinase_ATP_BS"/>
</dbReference>
<dbReference type="SMART" id="SM00220">
    <property type="entry name" value="S_TKc"/>
    <property type="match status" value="1"/>
</dbReference>
<proteinExistence type="inferred from homology"/>
<keyword evidence="6 7" id="KW-0067">ATP-binding</keyword>
<dbReference type="Proteomes" id="UP000238348">
    <property type="component" value="Chromosome"/>
</dbReference>
<dbReference type="PROSITE" id="PS00108">
    <property type="entry name" value="PROTEIN_KINASE_ST"/>
    <property type="match status" value="1"/>
</dbReference>
<evidence type="ECO:0000259" key="9">
    <source>
        <dbReference type="PROSITE" id="PS50011"/>
    </source>
</evidence>
<keyword evidence="3" id="KW-0808">Transferase</keyword>
<evidence type="ECO:0000256" key="4">
    <source>
        <dbReference type="ARBA" id="ARBA00022741"/>
    </source>
</evidence>
<dbReference type="PROSITE" id="PS00107">
    <property type="entry name" value="PROTEIN_KINASE_ATP"/>
    <property type="match status" value="1"/>
</dbReference>
<evidence type="ECO:0000256" key="7">
    <source>
        <dbReference type="PROSITE-ProRule" id="PRU10141"/>
    </source>
</evidence>
<dbReference type="EC" id="2.7.11.1" evidence="2"/>
<dbReference type="InterPro" id="IPR011009">
    <property type="entry name" value="Kinase-like_dom_sf"/>
</dbReference>
<feature type="region of interest" description="Disordered" evidence="8">
    <location>
        <begin position="345"/>
        <end position="399"/>
    </location>
</feature>
<dbReference type="OrthoDB" id="220004at2"/>
<organism evidence="10 11">
    <name type="scientific">Sorangium cellulosum</name>
    <name type="common">Polyangium cellulosum</name>
    <dbReference type="NCBI Taxonomy" id="56"/>
    <lineage>
        <taxon>Bacteria</taxon>
        <taxon>Pseudomonadati</taxon>
        <taxon>Myxococcota</taxon>
        <taxon>Polyangia</taxon>
        <taxon>Polyangiales</taxon>
        <taxon>Polyangiaceae</taxon>
        <taxon>Sorangium</taxon>
    </lineage>
</organism>
<evidence type="ECO:0000256" key="5">
    <source>
        <dbReference type="ARBA" id="ARBA00022777"/>
    </source>
</evidence>
<dbReference type="PROSITE" id="PS50011">
    <property type="entry name" value="PROTEIN_KINASE_DOM"/>
    <property type="match status" value="1"/>
</dbReference>
<dbReference type="SUPFAM" id="SSF56112">
    <property type="entry name" value="Protein kinase-like (PK-like)"/>
    <property type="match status" value="1"/>
</dbReference>
<dbReference type="PANTHER" id="PTHR43671:SF13">
    <property type="entry name" value="SERINE_THREONINE-PROTEIN KINASE NEK2"/>
    <property type="match status" value="1"/>
</dbReference>
<dbReference type="InterPro" id="IPR011990">
    <property type="entry name" value="TPR-like_helical_dom_sf"/>
</dbReference>
<evidence type="ECO:0000313" key="11">
    <source>
        <dbReference type="Proteomes" id="UP000238348"/>
    </source>
</evidence>
<feature type="domain" description="Protein kinase" evidence="9">
    <location>
        <begin position="20"/>
        <end position="306"/>
    </location>
</feature>